<organism evidence="1 3">
    <name type="scientific">Photobacterium aphoticum</name>
    <dbReference type="NCBI Taxonomy" id="754436"/>
    <lineage>
        <taxon>Bacteria</taxon>
        <taxon>Pseudomonadati</taxon>
        <taxon>Pseudomonadota</taxon>
        <taxon>Gammaproteobacteria</taxon>
        <taxon>Vibrionales</taxon>
        <taxon>Vibrionaceae</taxon>
        <taxon>Photobacterium</taxon>
    </lineage>
</organism>
<evidence type="ECO:0008006" key="5">
    <source>
        <dbReference type="Google" id="ProtNLM"/>
    </source>
</evidence>
<proteinExistence type="predicted"/>
<dbReference type="Proteomes" id="UP000029227">
    <property type="component" value="Unassembled WGS sequence"/>
</dbReference>
<sequence>MNRIHPKALYGSKWTKTHVEGKERHFMVIDVEFDENQKVTRCLIQAVINHRLFPIDWRELKNQENWIMGWK</sequence>
<dbReference type="eggNOG" id="ENOG5032YFH">
    <property type="taxonomic scope" value="Bacteria"/>
</dbReference>
<name>A0A090QPE5_9GAMM</name>
<evidence type="ECO:0000313" key="1">
    <source>
        <dbReference type="EMBL" id="GAL04118.1"/>
    </source>
</evidence>
<evidence type="ECO:0000313" key="3">
    <source>
        <dbReference type="Proteomes" id="UP000029227"/>
    </source>
</evidence>
<keyword evidence="4" id="KW-1185">Reference proteome</keyword>
<dbReference type="Pfam" id="PF09493">
    <property type="entry name" value="DUF2389"/>
    <property type="match status" value="1"/>
</dbReference>
<reference evidence="1 3" key="1">
    <citation type="journal article" date="2014" name="Genome Announc.">
        <title>Draft Genome Sequences of Two Vibrionaceae Species, Vibrio ponticus C121 and Photobacterium aphoticum C119, Isolated as Coral Reef Microbiota.</title>
        <authorList>
            <person name="Al-saari N."/>
            <person name="Meirelles P.M."/>
            <person name="Mino S."/>
            <person name="Suda W."/>
            <person name="Oshima K."/>
            <person name="Hattori M."/>
            <person name="Ohkuma M."/>
            <person name="Thompson F.L."/>
            <person name="Gomez-Gil B."/>
            <person name="Sawabe T."/>
            <person name="Sawabe T."/>
        </authorList>
    </citation>
    <scope>NUCLEOTIDE SEQUENCE [LARGE SCALE GENOMIC DNA]</scope>
    <source>
        <strain evidence="1 3">JCM 19237</strain>
    </source>
</reference>
<dbReference type="EMBL" id="BBMN01000003">
    <property type="protein sequence ID" value="GAL04118.1"/>
    <property type="molecule type" value="Genomic_DNA"/>
</dbReference>
<dbReference type="NCBIfam" id="TIGR02450">
    <property type="entry name" value="TIGR02450 family Trp-rich protein"/>
    <property type="match status" value="1"/>
</dbReference>
<dbReference type="InterPro" id="IPR012663">
    <property type="entry name" value="CHP02450_Tryp"/>
</dbReference>
<gene>
    <name evidence="2" type="ORF">ABT58_03020</name>
    <name evidence="1" type="ORF">JCM19237_2269</name>
</gene>
<dbReference type="EMBL" id="LDOV01000006">
    <property type="protein sequence ID" value="KLV02498.1"/>
    <property type="molecule type" value="Genomic_DNA"/>
</dbReference>
<dbReference type="PATRIC" id="fig|754436.4.peg.638"/>
<dbReference type="AlphaFoldDB" id="A0A090QPE5"/>
<dbReference type="RefSeq" id="WP_047872889.1">
    <property type="nucleotide sequence ID" value="NZ_BMYC01000027.1"/>
</dbReference>
<accession>A0A090QPE5</accession>
<comment type="caution">
    <text evidence="1">The sequence shown here is derived from an EMBL/GenBank/DDBJ whole genome shotgun (WGS) entry which is preliminary data.</text>
</comment>
<dbReference type="OrthoDB" id="5592973at2"/>
<dbReference type="Proteomes" id="UP000036426">
    <property type="component" value="Unassembled WGS sequence"/>
</dbReference>
<reference evidence="2 4" key="2">
    <citation type="submission" date="2015-05" db="EMBL/GenBank/DDBJ databases">
        <title>Photobacterium galathea sp. nov.</title>
        <authorList>
            <person name="Machado H."/>
            <person name="Gram L."/>
        </authorList>
    </citation>
    <scope>NUCLEOTIDE SEQUENCE [LARGE SCALE GENOMIC DNA]</scope>
    <source>
        <strain evidence="2 4">DSM 25995</strain>
    </source>
</reference>
<evidence type="ECO:0000313" key="4">
    <source>
        <dbReference type="Proteomes" id="UP000036426"/>
    </source>
</evidence>
<evidence type="ECO:0000313" key="2">
    <source>
        <dbReference type="EMBL" id="KLV02498.1"/>
    </source>
</evidence>
<dbReference type="STRING" id="754436.JCM19237_2269"/>
<protein>
    <recommendedName>
        <fullName evidence="5">TIGR02450 family Trp-rich protein</fullName>
    </recommendedName>
</protein>